<protein>
    <submittedName>
        <fullName evidence="1">11439_t:CDS:1</fullName>
    </submittedName>
</protein>
<accession>A0A9N8ZK08</accession>
<name>A0A9N8ZK08_9GLOM</name>
<dbReference type="Proteomes" id="UP000789570">
    <property type="component" value="Unassembled WGS sequence"/>
</dbReference>
<organism evidence="1 2">
    <name type="scientific">Funneliformis caledonium</name>
    <dbReference type="NCBI Taxonomy" id="1117310"/>
    <lineage>
        <taxon>Eukaryota</taxon>
        <taxon>Fungi</taxon>
        <taxon>Fungi incertae sedis</taxon>
        <taxon>Mucoromycota</taxon>
        <taxon>Glomeromycotina</taxon>
        <taxon>Glomeromycetes</taxon>
        <taxon>Glomerales</taxon>
        <taxon>Glomeraceae</taxon>
        <taxon>Funneliformis</taxon>
    </lineage>
</organism>
<sequence length="53" mass="6088">MILNFDFEIGGKYVFLKRQDFKLLEKVHEVNKVVAKVAEVLALVANTIFTNSF</sequence>
<dbReference type="AlphaFoldDB" id="A0A9N8ZK08"/>
<gene>
    <name evidence="1" type="ORF">FCALED_LOCUS3585</name>
</gene>
<evidence type="ECO:0000313" key="1">
    <source>
        <dbReference type="EMBL" id="CAG8498588.1"/>
    </source>
</evidence>
<reference evidence="1" key="1">
    <citation type="submission" date="2021-06" db="EMBL/GenBank/DDBJ databases">
        <authorList>
            <person name="Kallberg Y."/>
            <person name="Tangrot J."/>
            <person name="Rosling A."/>
        </authorList>
    </citation>
    <scope>NUCLEOTIDE SEQUENCE</scope>
    <source>
        <strain evidence="1">UK204</strain>
    </source>
</reference>
<dbReference type="EMBL" id="CAJVPQ010000638">
    <property type="protein sequence ID" value="CAG8498588.1"/>
    <property type="molecule type" value="Genomic_DNA"/>
</dbReference>
<proteinExistence type="predicted"/>
<comment type="caution">
    <text evidence="1">The sequence shown here is derived from an EMBL/GenBank/DDBJ whole genome shotgun (WGS) entry which is preliminary data.</text>
</comment>
<evidence type="ECO:0000313" key="2">
    <source>
        <dbReference type="Proteomes" id="UP000789570"/>
    </source>
</evidence>
<keyword evidence="2" id="KW-1185">Reference proteome</keyword>